<accession>A0A8E0N934</accession>
<evidence type="ECO:0000313" key="2">
    <source>
        <dbReference type="EMBL" id="GAD59234.1"/>
    </source>
</evidence>
<proteinExistence type="predicted"/>
<dbReference type="OrthoDB" id="7205568at2"/>
<name>A0A8E0N934_9CAUL</name>
<keyword evidence="1" id="KW-0732">Signal</keyword>
<evidence type="ECO:0000313" key="3">
    <source>
        <dbReference type="Proteomes" id="UP000016569"/>
    </source>
</evidence>
<dbReference type="RefSeq" id="WP_021697329.1">
    <property type="nucleotide sequence ID" value="NZ_BATC01000021.1"/>
</dbReference>
<evidence type="ECO:0000256" key="1">
    <source>
        <dbReference type="SAM" id="SignalP"/>
    </source>
</evidence>
<feature type="chain" id="PRO_5034275942" evidence="1">
    <location>
        <begin position="20"/>
        <end position="163"/>
    </location>
</feature>
<keyword evidence="3" id="KW-1185">Reference proteome</keyword>
<dbReference type="Proteomes" id="UP000016569">
    <property type="component" value="Unassembled WGS sequence"/>
</dbReference>
<organism evidence="2 3">
    <name type="scientific">Brevundimonas abyssalis TAR-001</name>
    <dbReference type="NCBI Taxonomy" id="1391729"/>
    <lineage>
        <taxon>Bacteria</taxon>
        <taxon>Pseudomonadati</taxon>
        <taxon>Pseudomonadota</taxon>
        <taxon>Alphaproteobacteria</taxon>
        <taxon>Caulobacterales</taxon>
        <taxon>Caulobacteraceae</taxon>
        <taxon>Brevundimonas</taxon>
    </lineage>
</organism>
<dbReference type="AlphaFoldDB" id="A0A8E0N934"/>
<comment type="caution">
    <text evidence="2">The sequence shown here is derived from an EMBL/GenBank/DDBJ whole genome shotgun (WGS) entry which is preliminary data.</text>
</comment>
<gene>
    <name evidence="2" type="ORF">MBEBAB_1484</name>
</gene>
<dbReference type="EMBL" id="BATC01000021">
    <property type="protein sequence ID" value="GAD59234.1"/>
    <property type="molecule type" value="Genomic_DNA"/>
</dbReference>
<sequence length="163" mass="16617">MRLIAIAAAATIIAAPALAQDGETRSMAGVIPGYEPSAFEQDLGGMESRMAAFGAKVEALDEDQTLTEAERETRMAALWTEYGPDLMAFTASAAEMGLNTAGTMMQTMNLGAMIEAALSQADIAGAMASVDVQAALAEAFAEIAAAHGAATAEAPADAGHDHP</sequence>
<reference evidence="3" key="1">
    <citation type="journal article" date="2013" name="Genome Announc.">
        <title>Draft Genome Sequence of the Dimorphic Prosthecate Bacterium Brevundimonas abyssalis TAR-001T.</title>
        <authorList>
            <person name="Tsubouchi T."/>
            <person name="Nishi S."/>
            <person name="Usui K."/>
            <person name="Shimane Y."/>
            <person name="Takaki Y."/>
            <person name="Maruyama T."/>
            <person name="Hatada Y."/>
        </authorList>
    </citation>
    <scope>NUCLEOTIDE SEQUENCE [LARGE SCALE GENOMIC DNA]</scope>
    <source>
        <strain evidence="3">TAR-001</strain>
    </source>
</reference>
<protein>
    <submittedName>
        <fullName evidence="2">Uncharacterized protein</fullName>
    </submittedName>
</protein>
<feature type="signal peptide" evidence="1">
    <location>
        <begin position="1"/>
        <end position="19"/>
    </location>
</feature>